<accession>A0A6V7S5M4</accession>
<sequence>MNKLYIKIALALLSVTGYMQNIAFASEHAPATISSNEEVKQVSIDPEEAKEAENIMTEALAIAQKHAEHTKNYKLYYDKNGAALHFKRVNDIAIGKLEFTIPNPDGYADIVNMLWDPNGAKNYDDLFDKGGFYRTYNENLVIVKHHYIGPDNAWNTYCHALAGKFQLSEDETAIVLTSSDMNPDDDGSYEKYENPIVESANKFNYKFNSEKYIRNGELSQMFINIMAFFIKKEANCVKITHISSVDHDLPIYFLQDVHKLFSFKKMINVVNLRDIFKNE</sequence>
<dbReference type="NCBIfam" id="TIGR01599">
    <property type="entry name" value="PYST-A"/>
    <property type="match status" value="1"/>
</dbReference>
<dbReference type="SUPFAM" id="SSF55961">
    <property type="entry name" value="Bet v1-like"/>
    <property type="match status" value="1"/>
</dbReference>
<feature type="chain" id="PRO_5027945799" evidence="1">
    <location>
        <begin position="26"/>
        <end position="279"/>
    </location>
</feature>
<reference evidence="2 3" key="1">
    <citation type="submission" date="2020-08" db="EMBL/GenBank/DDBJ databases">
        <authorList>
            <person name="Ramaprasad A."/>
        </authorList>
    </citation>
    <scope>NUCLEOTIDE SEQUENCE [LARGE SCALE GENOMIC DNA]</scope>
</reference>
<dbReference type="VEuPathDB" id="PlasmoDB:PVLDE_1000010"/>
<dbReference type="InterPro" id="IPR023393">
    <property type="entry name" value="START-like_dom_sf"/>
</dbReference>
<dbReference type="EMBL" id="LR865372">
    <property type="protein sequence ID" value="CAD2092902.1"/>
    <property type="molecule type" value="Genomic_DNA"/>
</dbReference>
<name>A0A6V7S5M4_PLAVN</name>
<dbReference type="AlphaFoldDB" id="A0A6V7S5M4"/>
<organism evidence="2 3">
    <name type="scientific">Plasmodium vinckei lentum</name>
    <dbReference type="NCBI Taxonomy" id="138297"/>
    <lineage>
        <taxon>Eukaryota</taxon>
        <taxon>Sar</taxon>
        <taxon>Alveolata</taxon>
        <taxon>Apicomplexa</taxon>
        <taxon>Aconoidasida</taxon>
        <taxon>Haemosporida</taxon>
        <taxon>Plasmodiidae</taxon>
        <taxon>Plasmodium</taxon>
        <taxon>Plasmodium (Vinckeia)</taxon>
    </lineage>
</organism>
<protein>
    <submittedName>
        <fullName evidence="2">Fam-a protein</fullName>
    </submittedName>
</protein>
<feature type="signal peptide" evidence="1">
    <location>
        <begin position="1"/>
        <end position="25"/>
    </location>
</feature>
<dbReference type="Proteomes" id="UP000515308">
    <property type="component" value="Chromosome PVLDE_10"/>
</dbReference>
<gene>
    <name evidence="2" type="ORF">PVLDE_1000010</name>
</gene>
<evidence type="ECO:0000313" key="3">
    <source>
        <dbReference type="Proteomes" id="UP000515308"/>
    </source>
</evidence>
<dbReference type="Gene3D" id="3.30.530.20">
    <property type="match status" value="1"/>
</dbReference>
<proteinExistence type="predicted"/>
<dbReference type="InterPro" id="IPR006486">
    <property type="entry name" value="PYST_A"/>
</dbReference>
<evidence type="ECO:0000313" key="2">
    <source>
        <dbReference type="EMBL" id="CAD2092902.1"/>
    </source>
</evidence>
<evidence type="ECO:0000256" key="1">
    <source>
        <dbReference type="SAM" id="SignalP"/>
    </source>
</evidence>
<keyword evidence="1" id="KW-0732">Signal</keyword>